<accession>A0A9W9FEP5</accession>
<protein>
    <submittedName>
        <fullName evidence="1">Uncharacterized protein</fullName>
    </submittedName>
</protein>
<dbReference type="Proteomes" id="UP001149074">
    <property type="component" value="Unassembled WGS sequence"/>
</dbReference>
<dbReference type="RefSeq" id="XP_056474507.1">
    <property type="nucleotide sequence ID" value="XM_056618348.1"/>
</dbReference>
<evidence type="ECO:0000313" key="2">
    <source>
        <dbReference type="Proteomes" id="UP001149074"/>
    </source>
</evidence>
<name>A0A9W9FEP5_9EURO</name>
<sequence>MEPCGHYCLEYSEETTLTSWQRHNSLSRKWFLLGQPKHPHDWSDRPNQILRRASLLRHGDVLIETVARLLDPHTQVISAKVGILPLWLGVRISCQC</sequence>
<reference evidence="1" key="1">
    <citation type="submission" date="2022-11" db="EMBL/GenBank/DDBJ databases">
        <authorList>
            <person name="Petersen C."/>
        </authorList>
    </citation>
    <scope>NUCLEOTIDE SEQUENCE</scope>
    <source>
        <strain evidence="1">IBT 30761</strain>
    </source>
</reference>
<keyword evidence="2" id="KW-1185">Reference proteome</keyword>
<proteinExistence type="predicted"/>
<reference evidence="1" key="2">
    <citation type="journal article" date="2023" name="IMA Fungus">
        <title>Comparative genomic study of the Penicillium genus elucidates a diverse pangenome and 15 lateral gene transfer events.</title>
        <authorList>
            <person name="Petersen C."/>
            <person name="Sorensen T."/>
            <person name="Nielsen M.R."/>
            <person name="Sondergaard T.E."/>
            <person name="Sorensen J.L."/>
            <person name="Fitzpatrick D.A."/>
            <person name="Frisvad J.C."/>
            <person name="Nielsen K.L."/>
        </authorList>
    </citation>
    <scope>NUCLEOTIDE SEQUENCE</scope>
    <source>
        <strain evidence="1">IBT 30761</strain>
    </source>
</reference>
<comment type="caution">
    <text evidence="1">The sequence shown here is derived from an EMBL/GenBank/DDBJ whole genome shotgun (WGS) entry which is preliminary data.</text>
</comment>
<gene>
    <name evidence="1" type="ORF">N7532_005854</name>
</gene>
<organism evidence="1 2">
    <name type="scientific">Penicillium argentinense</name>
    <dbReference type="NCBI Taxonomy" id="1131581"/>
    <lineage>
        <taxon>Eukaryota</taxon>
        <taxon>Fungi</taxon>
        <taxon>Dikarya</taxon>
        <taxon>Ascomycota</taxon>
        <taxon>Pezizomycotina</taxon>
        <taxon>Eurotiomycetes</taxon>
        <taxon>Eurotiomycetidae</taxon>
        <taxon>Eurotiales</taxon>
        <taxon>Aspergillaceae</taxon>
        <taxon>Penicillium</taxon>
    </lineage>
</organism>
<dbReference type="EMBL" id="JAPQKI010000005">
    <property type="protein sequence ID" value="KAJ5098853.1"/>
    <property type="molecule type" value="Genomic_DNA"/>
</dbReference>
<evidence type="ECO:0000313" key="1">
    <source>
        <dbReference type="EMBL" id="KAJ5098853.1"/>
    </source>
</evidence>
<dbReference type="AlphaFoldDB" id="A0A9W9FEP5"/>
<dbReference type="GeneID" id="81357327"/>